<gene>
    <name evidence="1" type="ORF">EZS28_010573</name>
</gene>
<dbReference type="Gene3D" id="3.40.50.300">
    <property type="entry name" value="P-loop containing nucleotide triphosphate hydrolases"/>
    <property type="match status" value="1"/>
</dbReference>
<dbReference type="OrthoDB" id="439792at2759"/>
<dbReference type="Proteomes" id="UP000324800">
    <property type="component" value="Unassembled WGS sequence"/>
</dbReference>
<dbReference type="InterPro" id="IPR027417">
    <property type="entry name" value="P-loop_NTPase"/>
</dbReference>
<reference evidence="1 2" key="1">
    <citation type="submission" date="2019-03" db="EMBL/GenBank/DDBJ databases">
        <title>Single cell metagenomics reveals metabolic interactions within the superorganism composed of flagellate Streblomastix strix and complex community of Bacteroidetes bacteria on its surface.</title>
        <authorList>
            <person name="Treitli S.C."/>
            <person name="Kolisko M."/>
            <person name="Husnik F."/>
            <person name="Keeling P."/>
            <person name="Hampl V."/>
        </authorList>
    </citation>
    <scope>NUCLEOTIDE SEQUENCE [LARGE SCALE GENOMIC DNA]</scope>
    <source>
        <strain evidence="1">ST1C</strain>
    </source>
</reference>
<evidence type="ECO:0000313" key="1">
    <source>
        <dbReference type="EMBL" id="KAA6393903.1"/>
    </source>
</evidence>
<protein>
    <submittedName>
        <fullName evidence="1">Uncharacterized protein</fullName>
    </submittedName>
</protein>
<evidence type="ECO:0000313" key="2">
    <source>
        <dbReference type="Proteomes" id="UP000324800"/>
    </source>
</evidence>
<name>A0A5J4WGU0_9EUKA</name>
<dbReference type="AlphaFoldDB" id="A0A5J4WGU0"/>
<proteinExistence type="predicted"/>
<accession>A0A5J4WGU0</accession>
<dbReference type="EMBL" id="SNRW01002104">
    <property type="protein sequence ID" value="KAA6393903.1"/>
    <property type="molecule type" value="Genomic_DNA"/>
</dbReference>
<sequence length="107" mass="12318">MTTKNAFEHGYIIDTFPRNGVYTTTMKAAKIIPTLVILLDNPKSILMNRAERNCQILSVDVFFMKLQRDEYLQSSISKAEKKYYATFTEYDTTSQQQLLELIILGPS</sequence>
<organism evidence="1 2">
    <name type="scientific">Streblomastix strix</name>
    <dbReference type="NCBI Taxonomy" id="222440"/>
    <lineage>
        <taxon>Eukaryota</taxon>
        <taxon>Metamonada</taxon>
        <taxon>Preaxostyla</taxon>
        <taxon>Oxymonadida</taxon>
        <taxon>Streblomastigidae</taxon>
        <taxon>Streblomastix</taxon>
    </lineage>
</organism>
<comment type="caution">
    <text evidence="1">The sequence shown here is derived from an EMBL/GenBank/DDBJ whole genome shotgun (WGS) entry which is preliminary data.</text>
</comment>